<evidence type="ECO:0000259" key="1">
    <source>
        <dbReference type="Pfam" id="PF00425"/>
    </source>
</evidence>
<proteinExistence type="predicted"/>
<name>A0ABV9EX70_9SPHN</name>
<dbReference type="NCBIfam" id="TIGR00553">
    <property type="entry name" value="pabB"/>
    <property type="match status" value="1"/>
</dbReference>
<comment type="caution">
    <text evidence="2">The sequence shown here is derived from an EMBL/GenBank/DDBJ whole genome shotgun (WGS) entry which is preliminary data.</text>
</comment>
<dbReference type="RefSeq" id="WP_380801763.1">
    <property type="nucleotide sequence ID" value="NZ_JBHSFZ010000001.1"/>
</dbReference>
<dbReference type="Gene3D" id="3.60.120.10">
    <property type="entry name" value="Anthranilate synthase"/>
    <property type="match status" value="1"/>
</dbReference>
<keyword evidence="3" id="KW-1185">Reference proteome</keyword>
<organism evidence="2 3">
    <name type="scientific">Sphingobium tyrosinilyticum</name>
    <dbReference type="NCBI Taxonomy" id="2715436"/>
    <lineage>
        <taxon>Bacteria</taxon>
        <taxon>Pseudomonadati</taxon>
        <taxon>Pseudomonadota</taxon>
        <taxon>Alphaproteobacteria</taxon>
        <taxon>Sphingomonadales</taxon>
        <taxon>Sphingomonadaceae</taxon>
        <taxon>Sphingobium</taxon>
    </lineage>
</organism>
<dbReference type="InterPro" id="IPR005801">
    <property type="entry name" value="ADC_synthase"/>
</dbReference>
<dbReference type="EC" id="2.6.1.85" evidence="2"/>
<dbReference type="InterPro" id="IPR015890">
    <property type="entry name" value="Chorismate_C"/>
</dbReference>
<feature type="domain" description="Chorismate-utilising enzyme C-terminal" evidence="1">
    <location>
        <begin position="129"/>
        <end position="384"/>
    </location>
</feature>
<dbReference type="InterPro" id="IPR005802">
    <property type="entry name" value="ADC_synth_comp_1"/>
</dbReference>
<reference evidence="3" key="1">
    <citation type="journal article" date="2019" name="Int. J. Syst. Evol. Microbiol.">
        <title>The Global Catalogue of Microorganisms (GCM) 10K type strain sequencing project: providing services to taxonomists for standard genome sequencing and annotation.</title>
        <authorList>
            <consortium name="The Broad Institute Genomics Platform"/>
            <consortium name="The Broad Institute Genome Sequencing Center for Infectious Disease"/>
            <person name="Wu L."/>
            <person name="Ma J."/>
        </authorList>
    </citation>
    <scope>NUCLEOTIDE SEQUENCE [LARGE SCALE GENOMIC DNA]</scope>
    <source>
        <strain evidence="3">NBRC 103632</strain>
    </source>
</reference>
<dbReference type="PANTHER" id="PTHR11236:SF50">
    <property type="entry name" value="AMINODEOXYCHORISMATE SYNTHASE COMPONENT 1"/>
    <property type="match status" value="1"/>
</dbReference>
<dbReference type="PANTHER" id="PTHR11236">
    <property type="entry name" value="AMINOBENZOATE/ANTHRANILATE SYNTHASE"/>
    <property type="match status" value="1"/>
</dbReference>
<dbReference type="InterPro" id="IPR019999">
    <property type="entry name" value="Anth_synth_I-like"/>
</dbReference>
<dbReference type="Pfam" id="PF00425">
    <property type="entry name" value="Chorismate_bind"/>
    <property type="match status" value="1"/>
</dbReference>
<dbReference type="PRINTS" id="PR00095">
    <property type="entry name" value="ANTSNTHASEI"/>
</dbReference>
<sequence>MRLPGPSEAFVLFDDARERNPAPARLYRDPVDVIVAHRLEDVQPALDRLAEAGERGLHAAGYISYEAGLVLEDRLLQLAAGQKGRPPAMPLLWFGLFEGHRLIDPDLMPDLLPDPATAGIEPPRPLVDEQAYRVAFDRVQEYIRAGDIYQVNLTFPCATRFTGDVMALYAAIRPRQRAGYGGIIRTGAQNILSFSPELFFTNVRGQLTARPMKGTARRAVDPARDAALAEQLETDAKQRAENLMIVDLLRNDLSRVARAGTVTVPDLFHVETYPTVHQMVSTIRARLLPGLGPIDILRVLFPCGSITGAPKVRAMEIIDAVEAFPRDVYTGAMGWIDPNGDAAFNVAIRTIWVEEGSSEGRLGLGSGIIADSDAASEWAECLAKGRFLTAAGTVGLRGLE</sequence>
<gene>
    <name evidence="2" type="primary">pabB</name>
    <name evidence="2" type="ORF">ACFO3E_00820</name>
</gene>
<protein>
    <submittedName>
        <fullName evidence="2">Aminodeoxychorismate synthase component I</fullName>
        <ecNumber evidence="2">2.6.1.85</ecNumber>
    </submittedName>
</protein>
<dbReference type="SUPFAM" id="SSF56322">
    <property type="entry name" value="ADC synthase"/>
    <property type="match status" value="1"/>
</dbReference>
<evidence type="ECO:0000313" key="3">
    <source>
        <dbReference type="Proteomes" id="UP001595957"/>
    </source>
</evidence>
<dbReference type="Proteomes" id="UP001595957">
    <property type="component" value="Unassembled WGS sequence"/>
</dbReference>
<dbReference type="GO" id="GO:0046820">
    <property type="term" value="F:4-amino-4-deoxychorismate synthase activity"/>
    <property type="evidence" value="ECO:0007669"/>
    <property type="project" value="UniProtKB-EC"/>
</dbReference>
<keyword evidence="2" id="KW-0808">Transferase</keyword>
<accession>A0ABV9EX70</accession>
<evidence type="ECO:0000313" key="2">
    <source>
        <dbReference type="EMBL" id="MFC4592739.1"/>
    </source>
</evidence>
<dbReference type="EMBL" id="JBHSFZ010000001">
    <property type="protein sequence ID" value="MFC4592739.1"/>
    <property type="molecule type" value="Genomic_DNA"/>
</dbReference>
<keyword evidence="2" id="KW-0032">Aminotransferase</keyword>